<dbReference type="OrthoDB" id="2610132at2"/>
<accession>A0A328U7L1</accession>
<dbReference type="EMBL" id="QLUW01000001">
    <property type="protein sequence ID" value="RAP78549.1"/>
    <property type="molecule type" value="Genomic_DNA"/>
</dbReference>
<reference evidence="1 2" key="1">
    <citation type="submission" date="2018-06" db="EMBL/GenBank/DDBJ databases">
        <title>Paenibacillus montanisoli sp. nov., isolated from mountain area soil.</title>
        <authorList>
            <person name="Wu M."/>
        </authorList>
    </citation>
    <scope>NUCLEOTIDE SEQUENCE [LARGE SCALE GENOMIC DNA]</scope>
    <source>
        <strain evidence="1 2">RA17</strain>
    </source>
</reference>
<organism evidence="1 2">
    <name type="scientific">Paenibacillus montanisoli</name>
    <dbReference type="NCBI Taxonomy" id="2081970"/>
    <lineage>
        <taxon>Bacteria</taxon>
        <taxon>Bacillati</taxon>
        <taxon>Bacillota</taxon>
        <taxon>Bacilli</taxon>
        <taxon>Bacillales</taxon>
        <taxon>Paenibacillaceae</taxon>
        <taxon>Paenibacillus</taxon>
    </lineage>
</organism>
<sequence length="174" mass="20055">MPITIPDIFTMDDKFEYHQDPLHFALLNMKKSAIGLELLQQFRITRIECFRFDHKLTEKLQLGDETDICGLIAISTNTGIVGIKEFAIPCKCLKGDLIMWAALFQKLKGMTLMESINYPQQKQDVWGPIRVELIESAFVDIIEKIGRRLKEGGDPRNFLDRAFLFDHAQAYISF</sequence>
<evidence type="ECO:0000313" key="2">
    <source>
        <dbReference type="Proteomes" id="UP000249260"/>
    </source>
</evidence>
<gene>
    <name evidence="1" type="ORF">DL346_09055</name>
</gene>
<protein>
    <submittedName>
        <fullName evidence="1">Uncharacterized protein</fullName>
    </submittedName>
</protein>
<keyword evidence="2" id="KW-1185">Reference proteome</keyword>
<name>A0A328U7L1_9BACL</name>
<evidence type="ECO:0000313" key="1">
    <source>
        <dbReference type="EMBL" id="RAP78549.1"/>
    </source>
</evidence>
<dbReference type="Proteomes" id="UP000249260">
    <property type="component" value="Unassembled WGS sequence"/>
</dbReference>
<dbReference type="AlphaFoldDB" id="A0A328U7L1"/>
<proteinExistence type="predicted"/>
<comment type="caution">
    <text evidence="1">The sequence shown here is derived from an EMBL/GenBank/DDBJ whole genome shotgun (WGS) entry which is preliminary data.</text>
</comment>
<dbReference type="RefSeq" id="WP_112881672.1">
    <property type="nucleotide sequence ID" value="NZ_QLUW01000001.1"/>
</dbReference>